<protein>
    <submittedName>
        <fullName evidence="6">Cobalt ABC transporter</fullName>
    </submittedName>
</protein>
<feature type="transmembrane region" description="Helical" evidence="5">
    <location>
        <begin position="20"/>
        <end position="42"/>
    </location>
</feature>
<keyword evidence="7" id="KW-1185">Reference proteome</keyword>
<evidence type="ECO:0000256" key="3">
    <source>
        <dbReference type="ARBA" id="ARBA00022989"/>
    </source>
</evidence>
<dbReference type="Proteomes" id="UP000613840">
    <property type="component" value="Unassembled WGS sequence"/>
</dbReference>
<comment type="caution">
    <text evidence="6">The sequence shown here is derived from an EMBL/GenBank/DDBJ whole genome shotgun (WGS) entry which is preliminary data.</text>
</comment>
<dbReference type="PANTHER" id="PTHR33514:SF13">
    <property type="entry name" value="PROTEIN ABCI12, CHLOROPLASTIC"/>
    <property type="match status" value="1"/>
</dbReference>
<evidence type="ECO:0000256" key="2">
    <source>
        <dbReference type="ARBA" id="ARBA00022692"/>
    </source>
</evidence>
<sequence length="194" mass="20977">MSRIPAGIKIGVLFCAGIGLYLITAWAVLAGLLALAVALLLWMREPARRLARPVGGLLIIITVVVIMTGLTIGWQPGVIAGLRLTTLCLLAYAITLSTPFAQFLELFERVLAPTARIGLNPARISLALSLTVRFIPTLRATYDQIREAQYARGLHRSPLALLVPLIIRALQSAEQISEAIDARAYDTTPNRGAK</sequence>
<dbReference type="CDD" id="cd16914">
    <property type="entry name" value="EcfT"/>
    <property type="match status" value="1"/>
</dbReference>
<evidence type="ECO:0000256" key="4">
    <source>
        <dbReference type="ARBA" id="ARBA00023136"/>
    </source>
</evidence>
<dbReference type="Pfam" id="PF02361">
    <property type="entry name" value="CbiQ"/>
    <property type="match status" value="1"/>
</dbReference>
<dbReference type="EMBL" id="BMMZ01000018">
    <property type="protein sequence ID" value="GGL82281.1"/>
    <property type="molecule type" value="Genomic_DNA"/>
</dbReference>
<proteinExistence type="predicted"/>
<keyword evidence="4 5" id="KW-0472">Membrane</keyword>
<accession>A0A917SJ65</accession>
<evidence type="ECO:0000313" key="7">
    <source>
        <dbReference type="Proteomes" id="UP000613840"/>
    </source>
</evidence>
<feature type="transmembrane region" description="Helical" evidence="5">
    <location>
        <begin position="80"/>
        <end position="101"/>
    </location>
</feature>
<dbReference type="GO" id="GO:0005886">
    <property type="term" value="C:plasma membrane"/>
    <property type="evidence" value="ECO:0007669"/>
    <property type="project" value="TreeGrafter"/>
</dbReference>
<name>A0A917SJ65_9ACTN</name>
<keyword evidence="2 5" id="KW-0812">Transmembrane</keyword>
<gene>
    <name evidence="6" type="ORF">GCM10011575_45610</name>
</gene>
<reference evidence="6" key="2">
    <citation type="submission" date="2020-09" db="EMBL/GenBank/DDBJ databases">
        <authorList>
            <person name="Sun Q."/>
            <person name="Zhou Y."/>
        </authorList>
    </citation>
    <scope>NUCLEOTIDE SEQUENCE</scope>
    <source>
        <strain evidence="6">CGMCC 4.7306</strain>
    </source>
</reference>
<evidence type="ECO:0000256" key="1">
    <source>
        <dbReference type="ARBA" id="ARBA00004141"/>
    </source>
</evidence>
<comment type="subcellular location">
    <subcellularLocation>
        <location evidence="1">Membrane</location>
        <topology evidence="1">Multi-pass membrane protein</topology>
    </subcellularLocation>
</comment>
<keyword evidence="3 5" id="KW-1133">Transmembrane helix</keyword>
<reference evidence="6" key="1">
    <citation type="journal article" date="2014" name="Int. J. Syst. Evol. Microbiol.">
        <title>Complete genome sequence of Corynebacterium casei LMG S-19264T (=DSM 44701T), isolated from a smear-ripened cheese.</title>
        <authorList>
            <consortium name="US DOE Joint Genome Institute (JGI-PGF)"/>
            <person name="Walter F."/>
            <person name="Albersmeier A."/>
            <person name="Kalinowski J."/>
            <person name="Ruckert C."/>
        </authorList>
    </citation>
    <scope>NUCLEOTIDE SEQUENCE</scope>
    <source>
        <strain evidence="6">CGMCC 4.7306</strain>
    </source>
</reference>
<dbReference type="AlphaFoldDB" id="A0A917SJ65"/>
<evidence type="ECO:0000256" key="5">
    <source>
        <dbReference type="SAM" id="Phobius"/>
    </source>
</evidence>
<evidence type="ECO:0000313" key="6">
    <source>
        <dbReference type="EMBL" id="GGL82281.1"/>
    </source>
</evidence>
<dbReference type="RefSeq" id="WP_188898200.1">
    <property type="nucleotide sequence ID" value="NZ_BMMZ01000018.1"/>
</dbReference>
<organism evidence="6 7">
    <name type="scientific">Microlunatus endophyticus</name>
    <dbReference type="NCBI Taxonomy" id="1716077"/>
    <lineage>
        <taxon>Bacteria</taxon>
        <taxon>Bacillati</taxon>
        <taxon>Actinomycetota</taxon>
        <taxon>Actinomycetes</taxon>
        <taxon>Propionibacteriales</taxon>
        <taxon>Propionibacteriaceae</taxon>
        <taxon>Microlunatus</taxon>
    </lineage>
</organism>
<dbReference type="InterPro" id="IPR003339">
    <property type="entry name" value="ABC/ECF_trnsptr_transmembrane"/>
</dbReference>
<dbReference type="PANTHER" id="PTHR33514">
    <property type="entry name" value="PROTEIN ABCI12, CHLOROPLASTIC"/>
    <property type="match status" value="1"/>
</dbReference>
<feature type="transmembrane region" description="Helical" evidence="5">
    <location>
        <begin position="54"/>
        <end position="74"/>
    </location>
</feature>